<name>A0ACC1Y563_MELAZ</name>
<reference evidence="1 2" key="1">
    <citation type="journal article" date="2023" name="Science">
        <title>Complex scaffold remodeling in plant triterpene biosynthesis.</title>
        <authorList>
            <person name="De La Pena R."/>
            <person name="Hodgson H."/>
            <person name="Liu J.C."/>
            <person name="Stephenson M.J."/>
            <person name="Martin A.C."/>
            <person name="Owen C."/>
            <person name="Harkess A."/>
            <person name="Leebens-Mack J."/>
            <person name="Jimenez L.E."/>
            <person name="Osbourn A."/>
            <person name="Sattely E.S."/>
        </authorList>
    </citation>
    <scope>NUCLEOTIDE SEQUENCE [LARGE SCALE GENOMIC DNA]</scope>
    <source>
        <strain evidence="2">cv. JPN11</strain>
        <tissue evidence="1">Leaf</tissue>
    </source>
</reference>
<protein>
    <submittedName>
        <fullName evidence="1">NBS-LRR type disease resistance protein</fullName>
    </submittedName>
</protein>
<keyword evidence="2" id="KW-1185">Reference proteome</keyword>
<accession>A0ACC1Y563</accession>
<dbReference type="EMBL" id="CM051398">
    <property type="protein sequence ID" value="KAJ4718313.1"/>
    <property type="molecule type" value="Genomic_DNA"/>
</dbReference>
<sequence length="890" mass="102161">LSSSLISPFLFCRKTMGNIFSVQIPCDALFCRCLDCIFRQTTYLCNLKENLVNLQTKLEDLIQTRNDVLRRVRIAEQQHMTRLNRVELWITRVQALENEVDELQRVESQEVDKLCLGGFCSKSCKSSYSYGKKVAKKLKEVANLIGEGEFQVVAERQPEAAVDERPIEQTVGTESTFDKVWSCLGQEHVGIIGLYGMGGVGKTTLLTQINNKFVDTPNDFDVVIWVVVSKDLKLEKIQEDIGKRIGLTDSSWKTKNLEDKAADIFRILSKTKFVLLLDDLWKRVDLTRVGVPLPSPKIASTVIFTTRLAEVCGAMKAQKNFKVECLAHEKAWILFQENVGRNILENHPDIPELAEIMARECDGLPLALITIGRAMASKKTPEEWKYAIQVLRRSASEFPGMDEVYPILKFSYDNLAGEKIKSCFLYCSLFPEDYKINKIDLIDCLIGEGILDDNDRTGARNEGYYIIGILLCACLLEEIDDETVKMHDVIRDMALWIASEIEKEKENFLVRAGAGLTEVPEIERWTGVRRISLMQNKIEDLSFTPICPDLQTLLLQDNIRLTKIGSSFFQFMSSLKVLNLSNNFNLTELPSGISKLVSLQHLDLSKTQIEALPKELEALVNLKYLNLEYTGYLYTIPAQLISKLSMLQVLRMFCCGFPSENYEFLCELGDDYPLGHKQVLIDDLQHLKHLNELTMTLKCPHALRRFLSSYMENLHTLYIDRCLYLQEFKIGRAEQAQQLHETHAFHGLHTVKIQFCCRPRDLTWLILAPNLKKLDVHFCENMEEIISPQKLRETPETMRNLIPFAKLQYLILKDLQKLRSIYWNPLPFPHLKEIAVHWCPLLRKLPLDSNSAKERKVVIRGKDDSWWENLIWEDQAAKNAFSHCIATAYI</sequence>
<comment type="caution">
    <text evidence="1">The sequence shown here is derived from an EMBL/GenBank/DDBJ whole genome shotgun (WGS) entry which is preliminary data.</text>
</comment>
<evidence type="ECO:0000313" key="1">
    <source>
        <dbReference type="EMBL" id="KAJ4718313.1"/>
    </source>
</evidence>
<proteinExistence type="predicted"/>
<organism evidence="1 2">
    <name type="scientific">Melia azedarach</name>
    <name type="common">Chinaberry tree</name>
    <dbReference type="NCBI Taxonomy" id="155640"/>
    <lineage>
        <taxon>Eukaryota</taxon>
        <taxon>Viridiplantae</taxon>
        <taxon>Streptophyta</taxon>
        <taxon>Embryophyta</taxon>
        <taxon>Tracheophyta</taxon>
        <taxon>Spermatophyta</taxon>
        <taxon>Magnoliopsida</taxon>
        <taxon>eudicotyledons</taxon>
        <taxon>Gunneridae</taxon>
        <taxon>Pentapetalae</taxon>
        <taxon>rosids</taxon>
        <taxon>malvids</taxon>
        <taxon>Sapindales</taxon>
        <taxon>Meliaceae</taxon>
        <taxon>Melia</taxon>
    </lineage>
</organism>
<feature type="non-terminal residue" evidence="1">
    <location>
        <position position="1"/>
    </location>
</feature>
<dbReference type="Proteomes" id="UP001164539">
    <property type="component" value="Chromosome 5"/>
</dbReference>
<evidence type="ECO:0000313" key="2">
    <source>
        <dbReference type="Proteomes" id="UP001164539"/>
    </source>
</evidence>
<gene>
    <name evidence="1" type="ORF">OWV82_010012</name>
</gene>